<evidence type="ECO:0008006" key="3">
    <source>
        <dbReference type="Google" id="ProtNLM"/>
    </source>
</evidence>
<protein>
    <recommendedName>
        <fullName evidence="3">Transcriptional regulator</fullName>
    </recommendedName>
</protein>
<accession>A0A447RN77</accession>
<organism evidence="1 2">
    <name type="scientific">Klebsiella pneumoniae</name>
    <dbReference type="NCBI Taxonomy" id="573"/>
    <lineage>
        <taxon>Bacteria</taxon>
        <taxon>Pseudomonadati</taxon>
        <taxon>Pseudomonadota</taxon>
        <taxon>Gammaproteobacteria</taxon>
        <taxon>Enterobacterales</taxon>
        <taxon>Enterobacteriaceae</taxon>
        <taxon>Klebsiella/Raoultella group</taxon>
        <taxon>Klebsiella</taxon>
        <taxon>Klebsiella pneumoniae complex</taxon>
    </lineage>
</organism>
<gene>
    <name evidence="1" type="ORF">NCTC13635_01954</name>
</gene>
<name>A0A447RN77_KLEPN</name>
<reference evidence="1 2" key="1">
    <citation type="submission" date="2018-12" db="EMBL/GenBank/DDBJ databases">
        <authorList>
            <consortium name="Pathogen Informatics"/>
        </authorList>
    </citation>
    <scope>NUCLEOTIDE SEQUENCE [LARGE SCALE GENOMIC DNA]</scope>
    <source>
        <strain evidence="1 2">NCTC13635</strain>
    </source>
</reference>
<dbReference type="AlphaFoldDB" id="A0A447RN77"/>
<dbReference type="EMBL" id="LR134162">
    <property type="protein sequence ID" value="VEB01293.1"/>
    <property type="molecule type" value="Genomic_DNA"/>
</dbReference>
<evidence type="ECO:0000313" key="2">
    <source>
        <dbReference type="Proteomes" id="UP000282433"/>
    </source>
</evidence>
<sequence>MMNIAQRDRILASVNQVIGRKESVVPNTPENNSHDRLLRISAGLLHLLNEVLPGMANTAERDEIAVWVDAMYSITMMEALDAKSLPPHNSARLAQ</sequence>
<evidence type="ECO:0000313" key="1">
    <source>
        <dbReference type="EMBL" id="VEB01293.1"/>
    </source>
</evidence>
<dbReference type="Proteomes" id="UP000282433">
    <property type="component" value="Chromosome"/>
</dbReference>
<proteinExistence type="predicted"/>